<evidence type="ECO:0000259" key="2">
    <source>
        <dbReference type="Pfam" id="PF04773"/>
    </source>
</evidence>
<dbReference type="EMBL" id="AP024484">
    <property type="protein sequence ID" value="BCS85354.1"/>
    <property type="molecule type" value="Genomic_DNA"/>
</dbReference>
<keyword evidence="1" id="KW-0812">Transmembrane</keyword>
<keyword evidence="5" id="KW-1185">Reference proteome</keyword>
<reference evidence="4 5" key="1">
    <citation type="journal article" date="2022" name="Int. J. Syst. Evol. Microbiol.">
        <title>Prevotella herbatica sp. nov., a plant polysaccharide-decomposing anaerobic bacterium isolated from a methanogenic reactor.</title>
        <authorList>
            <person name="Uek A."/>
            <person name="Tonouchi A."/>
            <person name="Kaku N."/>
            <person name="Ueki K."/>
        </authorList>
    </citation>
    <scope>NUCLEOTIDE SEQUENCE [LARGE SCALE GENOMIC DNA]</scope>
    <source>
        <strain evidence="4 5">WR041</strain>
    </source>
</reference>
<evidence type="ECO:0000256" key="1">
    <source>
        <dbReference type="SAM" id="Phobius"/>
    </source>
</evidence>
<dbReference type="InterPro" id="IPR012373">
    <property type="entry name" value="Ferrdict_sens_TM"/>
</dbReference>
<dbReference type="PANTHER" id="PTHR30273">
    <property type="entry name" value="PERIPLASMIC SIGNAL SENSOR AND SIGMA FACTOR ACTIVATOR FECR-RELATED"/>
    <property type="match status" value="1"/>
</dbReference>
<feature type="domain" description="Protein FecR C-terminal" evidence="3">
    <location>
        <begin position="260"/>
        <end position="327"/>
    </location>
</feature>
<proteinExistence type="predicted"/>
<protein>
    <submittedName>
        <fullName evidence="4">Anti-sigma factor</fullName>
    </submittedName>
</protein>
<accession>A0ABN6EJP1</accession>
<dbReference type="Proteomes" id="UP001319045">
    <property type="component" value="Chromosome"/>
</dbReference>
<dbReference type="Pfam" id="PF04773">
    <property type="entry name" value="FecR"/>
    <property type="match status" value="1"/>
</dbReference>
<dbReference type="Gene3D" id="3.55.50.30">
    <property type="match status" value="1"/>
</dbReference>
<dbReference type="Gene3D" id="2.60.120.1440">
    <property type="match status" value="1"/>
</dbReference>
<dbReference type="PANTHER" id="PTHR30273:SF2">
    <property type="entry name" value="PROTEIN FECR"/>
    <property type="match status" value="1"/>
</dbReference>
<evidence type="ECO:0000313" key="5">
    <source>
        <dbReference type="Proteomes" id="UP001319045"/>
    </source>
</evidence>
<dbReference type="RefSeq" id="WP_207155502.1">
    <property type="nucleotide sequence ID" value="NZ_AP024484.1"/>
</dbReference>
<feature type="transmembrane region" description="Helical" evidence="1">
    <location>
        <begin position="81"/>
        <end position="102"/>
    </location>
</feature>
<dbReference type="PIRSF" id="PIRSF018266">
    <property type="entry name" value="FecR"/>
    <property type="match status" value="1"/>
</dbReference>
<sequence length="333" mass="37696">MKDQYPHIDEIAIAKYLSGEANAIEIKALMDWVESSDENLEEFIRYEKLWFESSVHKPFNAQKAWSKVNRRISQKKRRFNLYYLTAAAAAIIIIIVVSVPFFNTKTAASSPEFAVASANSTLLSTLPDGSSALLSKHSKIEYTFDTQKQIRLTKLSGKAFFNVKRDIKHRFIVEANRGGVEVLGTKFSVDEMKNKDVKVYVLSGRVKVFLARAHKDTLSLIITNGEKAVIKASSDTIIKQTKKTLVFHSTNQIFKVHKTITFNNKDLSTIVAKLERSYSANIKIDDAVDKELRFSSSFKDNSLNEILTVITQTLNLDYTKKGNVYYITNGNDE</sequence>
<feature type="domain" description="FecR protein" evidence="2">
    <location>
        <begin position="118"/>
        <end position="207"/>
    </location>
</feature>
<gene>
    <name evidence="4" type="ORF">prwr041_12470</name>
</gene>
<dbReference type="InterPro" id="IPR006860">
    <property type="entry name" value="FecR"/>
</dbReference>
<dbReference type="Pfam" id="PF16344">
    <property type="entry name" value="FecR_C"/>
    <property type="match status" value="1"/>
</dbReference>
<keyword evidence="1" id="KW-0472">Membrane</keyword>
<organism evidence="4 5">
    <name type="scientific">Prevotella herbatica</name>
    <dbReference type="NCBI Taxonomy" id="2801997"/>
    <lineage>
        <taxon>Bacteria</taxon>
        <taxon>Pseudomonadati</taxon>
        <taxon>Bacteroidota</taxon>
        <taxon>Bacteroidia</taxon>
        <taxon>Bacteroidales</taxon>
        <taxon>Prevotellaceae</taxon>
        <taxon>Prevotella</taxon>
    </lineage>
</organism>
<evidence type="ECO:0000313" key="4">
    <source>
        <dbReference type="EMBL" id="BCS85354.1"/>
    </source>
</evidence>
<keyword evidence="1" id="KW-1133">Transmembrane helix</keyword>
<dbReference type="InterPro" id="IPR032508">
    <property type="entry name" value="FecR_C"/>
</dbReference>
<evidence type="ECO:0000259" key="3">
    <source>
        <dbReference type="Pfam" id="PF16344"/>
    </source>
</evidence>
<name>A0ABN6EJP1_9BACT</name>